<dbReference type="AlphaFoldDB" id="A0A6C0KSZ3"/>
<organism evidence="1">
    <name type="scientific">viral metagenome</name>
    <dbReference type="NCBI Taxonomy" id="1070528"/>
    <lineage>
        <taxon>unclassified sequences</taxon>
        <taxon>metagenomes</taxon>
        <taxon>organismal metagenomes</taxon>
    </lineage>
</organism>
<evidence type="ECO:0000313" key="1">
    <source>
        <dbReference type="EMBL" id="QHU20729.1"/>
    </source>
</evidence>
<name>A0A6C0KSZ3_9ZZZZ</name>
<accession>A0A6C0KSZ3</accession>
<protein>
    <submittedName>
        <fullName evidence="1">Uncharacterized protein</fullName>
    </submittedName>
</protein>
<proteinExistence type="predicted"/>
<reference evidence="1" key="1">
    <citation type="journal article" date="2020" name="Nature">
        <title>Giant virus diversity and host interactions through global metagenomics.</title>
        <authorList>
            <person name="Schulz F."/>
            <person name="Roux S."/>
            <person name="Paez-Espino D."/>
            <person name="Jungbluth S."/>
            <person name="Walsh D.A."/>
            <person name="Denef V.J."/>
            <person name="McMahon K.D."/>
            <person name="Konstantinidis K.T."/>
            <person name="Eloe-Fadrosh E.A."/>
            <person name="Kyrpides N.C."/>
            <person name="Woyke T."/>
        </authorList>
    </citation>
    <scope>NUCLEOTIDE SEQUENCE</scope>
    <source>
        <strain evidence="1">GVMAG-S-3300013093-109</strain>
    </source>
</reference>
<sequence>MSGVTSQFLYHLVANNMIPMMAASVSSMYMTYFSGRNVQTPTLVRSEVDDERELDLLQMDRMLKWMSLVFEDSFVPIETPTEIDDTHKAYKKELYSIYMTIGSDYKQYRNWKNYNSGVWILSSYRNKDTKMLARKILADVKLFHEGLKMFSMFEKL</sequence>
<dbReference type="EMBL" id="MN740971">
    <property type="protein sequence ID" value="QHU20729.1"/>
    <property type="molecule type" value="Genomic_DNA"/>
</dbReference>